<evidence type="ECO:0000313" key="12">
    <source>
        <dbReference type="Proteomes" id="UP000013776"/>
    </source>
</evidence>
<comment type="similarity">
    <text evidence="2">Belongs to the oligopeptide OPT transporter family.</text>
</comment>
<feature type="region of interest" description="Disordered" evidence="9">
    <location>
        <begin position="14"/>
        <end position="42"/>
    </location>
</feature>
<dbReference type="InterPro" id="IPR004648">
    <property type="entry name" value="Oligpept_transpt"/>
</dbReference>
<evidence type="ECO:0000256" key="1">
    <source>
        <dbReference type="ARBA" id="ARBA00004141"/>
    </source>
</evidence>
<evidence type="ECO:0000256" key="2">
    <source>
        <dbReference type="ARBA" id="ARBA00008807"/>
    </source>
</evidence>
<dbReference type="NCBIfam" id="TIGR00727">
    <property type="entry name" value="ISP4_OPT"/>
    <property type="match status" value="1"/>
</dbReference>
<evidence type="ECO:0000256" key="8">
    <source>
        <dbReference type="ARBA" id="ARBA00023136"/>
    </source>
</evidence>
<feature type="transmembrane region" description="Helical" evidence="10">
    <location>
        <begin position="741"/>
        <end position="765"/>
    </location>
</feature>
<dbReference type="eggNOG" id="KOG2262">
    <property type="taxonomic scope" value="Eukaryota"/>
</dbReference>
<keyword evidence="8 10" id="KW-0472">Membrane</keyword>
<evidence type="ECO:0000256" key="4">
    <source>
        <dbReference type="ARBA" id="ARBA00022692"/>
    </source>
</evidence>
<feature type="transmembrane region" description="Helical" evidence="10">
    <location>
        <begin position="171"/>
        <end position="191"/>
    </location>
</feature>
<proteinExistence type="inferred from homology"/>
<evidence type="ECO:0000313" key="11">
    <source>
        <dbReference type="EMBL" id="CCG81759.1"/>
    </source>
</evidence>
<feature type="transmembrane region" description="Helical" evidence="10">
    <location>
        <begin position="121"/>
        <end position="140"/>
    </location>
</feature>
<feature type="transmembrane region" description="Helical" evidence="10">
    <location>
        <begin position="95"/>
        <end position="115"/>
    </location>
</feature>
<reference evidence="11 12" key="1">
    <citation type="journal article" date="2013" name="MBio">
        <title>Genome sequencing of the plant pathogen Taphrina deformans, the causal agent of peach leaf curl.</title>
        <authorList>
            <person name="Cisse O.H."/>
            <person name="Almeida J.M.G.C.F."/>
            <person name="Fonseca A."/>
            <person name="Kumar A.A."/>
            <person name="Salojaervi J."/>
            <person name="Overmyer K."/>
            <person name="Hauser P.M."/>
            <person name="Pagni M."/>
        </authorList>
    </citation>
    <scope>NUCLEOTIDE SEQUENCE [LARGE SCALE GENOMIC DNA]</scope>
    <source>
        <strain evidence="12">PYCC 5710 / ATCC 11124 / CBS 356.35 / IMI 108563 / JCM 9778 / NBRC 8474</strain>
    </source>
</reference>
<keyword evidence="6" id="KW-0653">Protein transport</keyword>
<keyword evidence="4 10" id="KW-0812">Transmembrane</keyword>
<feature type="compositionally biased region" description="Polar residues" evidence="9">
    <location>
        <begin position="17"/>
        <end position="40"/>
    </location>
</feature>
<feature type="transmembrane region" description="Helical" evidence="10">
    <location>
        <begin position="346"/>
        <end position="368"/>
    </location>
</feature>
<dbReference type="OrthoDB" id="9986677at2759"/>
<dbReference type="GO" id="GO:0015031">
    <property type="term" value="P:protein transport"/>
    <property type="evidence" value="ECO:0007669"/>
    <property type="project" value="UniProtKB-KW"/>
</dbReference>
<comment type="subcellular location">
    <subcellularLocation>
        <location evidence="1">Membrane</location>
        <topology evidence="1">Multi-pass membrane protein</topology>
    </subcellularLocation>
</comment>
<dbReference type="AlphaFoldDB" id="R4X887"/>
<feature type="transmembrane region" description="Helical" evidence="10">
    <location>
        <begin position="713"/>
        <end position="729"/>
    </location>
</feature>
<feature type="transmembrane region" description="Helical" evidence="10">
    <location>
        <begin position="664"/>
        <end position="682"/>
    </location>
</feature>
<organism evidence="11 12">
    <name type="scientific">Taphrina deformans (strain PYCC 5710 / ATCC 11124 / CBS 356.35 / IMI 108563 / JCM 9778 / NBRC 8474)</name>
    <name type="common">Peach leaf curl fungus</name>
    <name type="synonym">Lalaria deformans</name>
    <dbReference type="NCBI Taxonomy" id="1097556"/>
    <lineage>
        <taxon>Eukaryota</taxon>
        <taxon>Fungi</taxon>
        <taxon>Dikarya</taxon>
        <taxon>Ascomycota</taxon>
        <taxon>Taphrinomycotina</taxon>
        <taxon>Taphrinomycetes</taxon>
        <taxon>Taphrinales</taxon>
        <taxon>Taphrinaceae</taxon>
        <taxon>Taphrina</taxon>
    </lineage>
</organism>
<dbReference type="Pfam" id="PF03169">
    <property type="entry name" value="OPT"/>
    <property type="match status" value="1"/>
</dbReference>
<keyword evidence="5" id="KW-0571">Peptide transport</keyword>
<evidence type="ECO:0000256" key="5">
    <source>
        <dbReference type="ARBA" id="ARBA00022856"/>
    </source>
</evidence>
<feature type="transmembrane region" description="Helical" evidence="10">
    <location>
        <begin position="428"/>
        <end position="448"/>
    </location>
</feature>
<evidence type="ECO:0000256" key="10">
    <source>
        <dbReference type="SAM" id="Phobius"/>
    </source>
</evidence>
<sequence>MEYAKTLRESASIINFHPSQRTKPRSSSYSPVRLSRQPSRTEAIPEEAALLDEEEYDLLEENDEGEALLLDDSPYAEVRACVSNRDDTSKNPNTLRMWTIALLFTILGSAVNLFFSLRFPSVAITALLAQLLSHPLGIAWERFVPDRTINLYFSKIRLNDKGQPWNTKEHCCVFVASNVSFTFAFATDVLTEQIKFYGMTPSIWYQILFILSTQVIGYAFAGLTRQWLVEPSSMIWPSVLVNCALFQVLHPGTDKPSTPSESEGVSMQNVVAGPSRTRFFFLLFVAGFIWALFPSFFIPALSYFSIATWFAPKNILINTILGSRSGLGLLPLTFDWAQVSFTGSPILVPWWAQVNALAGIAIFLWVAAPIVYYTNTFYTGHIPFLDANIFDNTGAYYNVSQIITPQFLFDLDKYESYSPVYLPAAYTMSYFAAFASLTALLVHCYLFYGADIIRQWRSSRREVSKPTGDVHVRLMRRYSEVPSLWYVLIFSICFCIALYIVQSGEVSLPWYGLVLALTICAVFFIPMGIINAVANQNASTALLCQLVCGAVFPGRPVANMVFLTYGYIAGMQGIRFAADMKVGSYMKIPPRLLFRVQLVATIVGSLTQVFVMNFLFANVPNICTPEAPNGLTCPIARIHFNSSIIWGLVGPGRLFGREALYHPLIYAFLFGALVPIPVYYLAKRRNKSDSVWNFVNTPVILSSMTWIPPAGGLNFGSWALVGFFSNYVLKRRRPDLWQRYNFVASAALDMSLAVAVVVGFFALVYTGLLQKYGLTFGSWLYEDTCDWNGCPRLPLAAGERFGLGKW</sequence>
<gene>
    <name evidence="11" type="ORF">TAPDE_001604</name>
</gene>
<keyword evidence="12" id="KW-1185">Reference proteome</keyword>
<evidence type="ECO:0000256" key="7">
    <source>
        <dbReference type="ARBA" id="ARBA00022989"/>
    </source>
</evidence>
<feature type="transmembrane region" description="Helical" evidence="10">
    <location>
        <begin position="508"/>
        <end position="530"/>
    </location>
</feature>
<dbReference type="InterPro" id="IPR004813">
    <property type="entry name" value="OPT"/>
</dbReference>
<accession>R4X887</accession>
<keyword evidence="7 10" id="KW-1133">Transmembrane helix</keyword>
<evidence type="ECO:0000256" key="3">
    <source>
        <dbReference type="ARBA" id="ARBA00022448"/>
    </source>
</evidence>
<comment type="caution">
    <text evidence="11">The sequence shown here is derived from an EMBL/GenBank/DDBJ whole genome shotgun (WGS) entry which is preliminary data.</text>
</comment>
<evidence type="ECO:0000256" key="6">
    <source>
        <dbReference type="ARBA" id="ARBA00022927"/>
    </source>
</evidence>
<protein>
    <submittedName>
        <fullName evidence="11">Uncharacterized oligopeptide transporter C29B12.10c</fullName>
    </submittedName>
</protein>
<dbReference type="NCBIfam" id="TIGR00728">
    <property type="entry name" value="OPT_sfam"/>
    <property type="match status" value="1"/>
</dbReference>
<feature type="transmembrane region" description="Helical" evidence="10">
    <location>
        <begin position="203"/>
        <end position="224"/>
    </location>
</feature>
<feature type="transmembrane region" description="Helical" evidence="10">
    <location>
        <begin position="598"/>
        <end position="616"/>
    </location>
</feature>
<name>R4X887_TAPDE</name>
<dbReference type="GO" id="GO:0035673">
    <property type="term" value="F:oligopeptide transmembrane transporter activity"/>
    <property type="evidence" value="ECO:0007669"/>
    <property type="project" value="InterPro"/>
</dbReference>
<dbReference type="EMBL" id="CAHR02000057">
    <property type="protein sequence ID" value="CCG81759.1"/>
    <property type="molecule type" value="Genomic_DNA"/>
</dbReference>
<dbReference type="GO" id="GO:0016020">
    <property type="term" value="C:membrane"/>
    <property type="evidence" value="ECO:0007669"/>
    <property type="project" value="UniProtKB-SubCell"/>
</dbReference>
<evidence type="ECO:0000256" key="9">
    <source>
        <dbReference type="SAM" id="MobiDB-lite"/>
    </source>
</evidence>
<feature type="transmembrane region" description="Helical" evidence="10">
    <location>
        <begin position="560"/>
        <end position="578"/>
    </location>
</feature>
<feature type="transmembrane region" description="Helical" evidence="10">
    <location>
        <begin position="279"/>
        <end position="303"/>
    </location>
</feature>
<feature type="transmembrane region" description="Helical" evidence="10">
    <location>
        <begin position="483"/>
        <end position="502"/>
    </location>
</feature>
<dbReference type="PANTHER" id="PTHR22601">
    <property type="entry name" value="ISP4 LIKE PROTEIN"/>
    <property type="match status" value="1"/>
</dbReference>
<dbReference type="Proteomes" id="UP000013776">
    <property type="component" value="Unassembled WGS sequence"/>
</dbReference>
<keyword evidence="3" id="KW-0813">Transport</keyword>